<comment type="catalytic activity">
    <reaction evidence="5 6">
        <text>dTDP-beta-L-rhamnose + NADP(+) = dTDP-4-dehydro-beta-L-rhamnose + NADPH + H(+)</text>
        <dbReference type="Rhea" id="RHEA:21796"/>
        <dbReference type="ChEBI" id="CHEBI:15378"/>
        <dbReference type="ChEBI" id="CHEBI:57510"/>
        <dbReference type="ChEBI" id="CHEBI:57783"/>
        <dbReference type="ChEBI" id="CHEBI:58349"/>
        <dbReference type="ChEBI" id="CHEBI:62830"/>
        <dbReference type="EC" id="1.1.1.133"/>
    </reaction>
</comment>
<evidence type="ECO:0000256" key="6">
    <source>
        <dbReference type="RuleBase" id="RU364082"/>
    </source>
</evidence>
<dbReference type="InterPro" id="IPR005913">
    <property type="entry name" value="dTDP_dehydrorham_reduct"/>
</dbReference>
<keyword evidence="6" id="KW-0560">Oxidoreductase</keyword>
<comment type="function">
    <text evidence="6">Catalyzes the reduction of dTDP-6-deoxy-L-lyxo-4-hexulose to yield dTDP-L-rhamnose.</text>
</comment>
<dbReference type="EMBL" id="CP029356">
    <property type="protein sequence ID" value="AWK89249.1"/>
    <property type="molecule type" value="Genomic_DNA"/>
</dbReference>
<dbReference type="GO" id="GO:0008831">
    <property type="term" value="F:dTDP-4-dehydrorhamnose reductase activity"/>
    <property type="evidence" value="ECO:0007669"/>
    <property type="project" value="UniProtKB-EC"/>
</dbReference>
<dbReference type="KEGG" id="azz:DEW08_21935"/>
<evidence type="ECO:0000313" key="9">
    <source>
        <dbReference type="Proteomes" id="UP000245629"/>
    </source>
</evidence>
<comment type="cofactor">
    <cofactor evidence="6">
        <name>Mg(2+)</name>
        <dbReference type="ChEBI" id="CHEBI:18420"/>
    </cofactor>
    <text evidence="6">Binds 1 Mg(2+) ion per monomer.</text>
</comment>
<evidence type="ECO:0000259" key="7">
    <source>
        <dbReference type="Pfam" id="PF04321"/>
    </source>
</evidence>
<dbReference type="Pfam" id="PF04321">
    <property type="entry name" value="RmlD_sub_bind"/>
    <property type="match status" value="1"/>
</dbReference>
<dbReference type="EC" id="1.1.1.133" evidence="3 6"/>
<evidence type="ECO:0000256" key="4">
    <source>
        <dbReference type="ARBA" id="ARBA00017099"/>
    </source>
</evidence>
<dbReference type="InterPro" id="IPR001360">
    <property type="entry name" value="Glyco_hydro_1"/>
</dbReference>
<dbReference type="InterPro" id="IPR029903">
    <property type="entry name" value="RmlD-like-bd"/>
</dbReference>
<evidence type="ECO:0000256" key="1">
    <source>
        <dbReference type="ARBA" id="ARBA00004781"/>
    </source>
</evidence>
<accession>A0A2S2CXP9</accession>
<dbReference type="Pfam" id="PF00232">
    <property type="entry name" value="Glyco_hydro_1"/>
    <property type="match status" value="1"/>
</dbReference>
<dbReference type="InterPro" id="IPR036291">
    <property type="entry name" value="NAD(P)-bd_dom_sf"/>
</dbReference>
<evidence type="ECO:0000256" key="2">
    <source>
        <dbReference type="ARBA" id="ARBA00010944"/>
    </source>
</evidence>
<dbReference type="Gene3D" id="3.40.50.720">
    <property type="entry name" value="NAD(P)-binding Rossmann-like Domain"/>
    <property type="match status" value="1"/>
</dbReference>
<evidence type="ECO:0000256" key="3">
    <source>
        <dbReference type="ARBA" id="ARBA00012929"/>
    </source>
</evidence>
<evidence type="ECO:0000256" key="5">
    <source>
        <dbReference type="ARBA" id="ARBA00048200"/>
    </source>
</evidence>
<reference evidence="9" key="1">
    <citation type="submission" date="2018-05" db="EMBL/GenBank/DDBJ databases">
        <title>Azospirillum thermophila sp. nov., a novel isolated from hot spring.</title>
        <authorList>
            <person name="Zhao Z."/>
        </authorList>
    </citation>
    <scope>NUCLEOTIDE SEQUENCE [LARGE SCALE GENOMIC DNA]</scope>
    <source>
        <strain evidence="9">CFH 70021</strain>
        <plasmid evidence="9">unnamed1</plasmid>
    </source>
</reference>
<dbReference type="CDD" id="cd05254">
    <property type="entry name" value="dTDP_HR_like_SDR_e"/>
    <property type="match status" value="1"/>
</dbReference>
<sequence length="756" mass="83132">MPVAATPVPTHPATPERPPLELWGGVECSVVRLRGGGVDQTRLSGHQDRPGDLDAFAELGIRAIRYPVLWERVAPRGLRDADWRWTDERLGRLRDLGVKPIATLLHHGNGPRGTDLTRPDFPAKFAAYAAAVARRYPWLELYTPINEPLTTARFCALYGFWHPHARDQGVFRRILVNQIQATRLAMAAIRAVNPAAKLVQTEDPGKVHGTPHMARQAEHENQRRWLTFDLLAGRVGRDHPLRSWLAEAGLERDLDELAADPCPPDILGIDHYLTSERFLDERVRRYPGVRPTAEGGERHVDLEAVRVLAEGVDGLETLMEEAWTRYRLPVAATEVHNGSSREEQLRWVKEAWDGARRLRERGVDVRAVTAWALLGSYDWNSLMTRRDGFYESGVFDVRGPRIRPTALAGLLRDLARTGDADHPVFDGPGWWRREDRFHWAPVRSSPYVITRNGWTPPDAAPRRLLIAGGGGTLAEAVARLCMVRGLPHVRLTRAELDLTDAGAVAEVLERMRPWAVVNAAGLARVDEAELCPARAQRDNVRAASILAGACAAAGLPLLGFSTHLVFDGEKRTPYREQDDARPLNGYGRSKREAELAVLDRCPAALMVRSGALFGPWDDRSPAARAIRTVAGGRFFSAACDVTVSPTYLPDLVNVALDLLIDGERGIWHLANGGAVTWAEFARAAVRGAGLNPDRVLGVPAADLGWVARRPAYSVLASARGAGLPSVEHALHRFLAARGPVPHDAAEVCVPEAVSAV</sequence>
<dbReference type="PANTHER" id="PTHR10491:SF4">
    <property type="entry name" value="METHIONINE ADENOSYLTRANSFERASE 2 SUBUNIT BETA"/>
    <property type="match status" value="1"/>
</dbReference>
<dbReference type="AlphaFoldDB" id="A0A2S2CXP9"/>
<dbReference type="Proteomes" id="UP000245629">
    <property type="component" value="Plasmid unnamed1"/>
</dbReference>
<dbReference type="PANTHER" id="PTHR10491">
    <property type="entry name" value="DTDP-4-DEHYDRORHAMNOSE REDUCTASE"/>
    <property type="match status" value="1"/>
</dbReference>
<dbReference type="OrthoDB" id="9803892at2"/>
<evidence type="ECO:0000313" key="8">
    <source>
        <dbReference type="EMBL" id="AWK89249.1"/>
    </source>
</evidence>
<dbReference type="Gene3D" id="3.20.20.80">
    <property type="entry name" value="Glycosidases"/>
    <property type="match status" value="1"/>
</dbReference>
<dbReference type="GO" id="GO:0004553">
    <property type="term" value="F:hydrolase activity, hydrolyzing O-glycosyl compounds"/>
    <property type="evidence" value="ECO:0007669"/>
    <property type="project" value="InterPro"/>
</dbReference>
<gene>
    <name evidence="8" type="ORF">DEW08_21935</name>
</gene>
<dbReference type="InterPro" id="IPR017853">
    <property type="entry name" value="GH"/>
</dbReference>
<name>A0A2S2CXP9_9PROT</name>
<geneLocation type="plasmid" evidence="8 9">
    <name>unnamed1</name>
</geneLocation>
<dbReference type="Gene3D" id="3.90.25.10">
    <property type="entry name" value="UDP-galactose 4-epimerase, domain 1"/>
    <property type="match status" value="1"/>
</dbReference>
<proteinExistence type="inferred from homology"/>
<feature type="domain" description="RmlD-like substrate binding" evidence="7">
    <location>
        <begin position="463"/>
        <end position="718"/>
    </location>
</feature>
<keyword evidence="8" id="KW-0614">Plasmid</keyword>
<keyword evidence="9" id="KW-1185">Reference proteome</keyword>
<keyword evidence="6" id="KW-0521">NADP</keyword>
<dbReference type="SUPFAM" id="SSF51735">
    <property type="entry name" value="NAD(P)-binding Rossmann-fold domains"/>
    <property type="match status" value="1"/>
</dbReference>
<dbReference type="GO" id="GO:0005975">
    <property type="term" value="P:carbohydrate metabolic process"/>
    <property type="evidence" value="ECO:0007669"/>
    <property type="project" value="InterPro"/>
</dbReference>
<protein>
    <recommendedName>
        <fullName evidence="4 6">dTDP-4-dehydrorhamnose reductase</fullName>
        <ecNumber evidence="3 6">1.1.1.133</ecNumber>
    </recommendedName>
</protein>
<dbReference type="GO" id="GO:0019305">
    <property type="term" value="P:dTDP-rhamnose biosynthetic process"/>
    <property type="evidence" value="ECO:0007669"/>
    <property type="project" value="UniProtKB-UniPathway"/>
</dbReference>
<organism evidence="8 9">
    <name type="scientific">Azospirillum thermophilum</name>
    <dbReference type="NCBI Taxonomy" id="2202148"/>
    <lineage>
        <taxon>Bacteria</taxon>
        <taxon>Pseudomonadati</taxon>
        <taxon>Pseudomonadota</taxon>
        <taxon>Alphaproteobacteria</taxon>
        <taxon>Rhodospirillales</taxon>
        <taxon>Azospirillaceae</taxon>
        <taxon>Azospirillum</taxon>
    </lineage>
</organism>
<dbReference type="SUPFAM" id="SSF51445">
    <property type="entry name" value="(Trans)glycosidases"/>
    <property type="match status" value="1"/>
</dbReference>
<comment type="pathway">
    <text evidence="1 6">Carbohydrate biosynthesis; dTDP-L-rhamnose biosynthesis.</text>
</comment>
<comment type="similarity">
    <text evidence="2 6">Belongs to the dTDP-4-dehydrorhamnose reductase family.</text>
</comment>
<dbReference type="UniPathway" id="UPA00124"/>